<accession>A0AAE1T347</accession>
<dbReference type="AlphaFoldDB" id="A0AAE1T347"/>
<sequence>MWLSLFRTLEWFGQIPLEDDNTCYICIGLANKTLFIPCWVAHPSSVDFKLYLPRFDDYLRIPEDSMTKQGLIESHSWFDVVPATLLFSTIPIYKCLIGAAAKYQSTLTIANTLFYVLVGVIDGLNITSTVTEPTTDAISFGPPHEVNNIDFYDRVANHFELDFKSKQGNDFVSKPIILSRTWTTCVASIARCFEGVLEPYNLMKVVGYQPFDITFVSVISSCSALATFRQGQQIHFKDISTGAISVIAIISPLFTMYSISGCFNVRNFEETGEADTILCITMISAYGFFDIRSESVPLYGMLATTMVEFEASVSTPIVLGKCLIILSGSIDEHTLISNVYMLPIVVAAHKWGTYLCPRDVIL</sequence>
<protein>
    <submittedName>
        <fullName evidence="1">Uncharacterized protein</fullName>
    </submittedName>
</protein>
<name>A0AAE1T347_9SOLA</name>
<dbReference type="Gene3D" id="1.50.10.20">
    <property type="match status" value="1"/>
</dbReference>
<reference evidence="1" key="1">
    <citation type="submission" date="2023-12" db="EMBL/GenBank/DDBJ databases">
        <title>Genome assembly of Anisodus tanguticus.</title>
        <authorList>
            <person name="Wang Y.-J."/>
        </authorList>
    </citation>
    <scope>NUCLEOTIDE SEQUENCE</scope>
    <source>
        <strain evidence="1">KB-2021</strain>
        <tissue evidence="1">Leaf</tissue>
    </source>
</reference>
<keyword evidence="2" id="KW-1185">Reference proteome</keyword>
<dbReference type="GO" id="GO:0009451">
    <property type="term" value="P:RNA modification"/>
    <property type="evidence" value="ECO:0007669"/>
    <property type="project" value="InterPro"/>
</dbReference>
<evidence type="ECO:0000313" key="1">
    <source>
        <dbReference type="EMBL" id="KAK4380688.1"/>
    </source>
</evidence>
<dbReference type="PANTHER" id="PTHR47926">
    <property type="entry name" value="PENTATRICOPEPTIDE REPEAT-CONTAINING PROTEIN"/>
    <property type="match status" value="1"/>
</dbReference>
<dbReference type="EMBL" id="JAVYJV010000001">
    <property type="protein sequence ID" value="KAK4380688.1"/>
    <property type="molecule type" value="Genomic_DNA"/>
</dbReference>
<gene>
    <name evidence="1" type="ORF">RND71_002550</name>
</gene>
<dbReference type="GO" id="GO:0003723">
    <property type="term" value="F:RNA binding"/>
    <property type="evidence" value="ECO:0007669"/>
    <property type="project" value="InterPro"/>
</dbReference>
<organism evidence="1 2">
    <name type="scientific">Anisodus tanguticus</name>
    <dbReference type="NCBI Taxonomy" id="243964"/>
    <lineage>
        <taxon>Eukaryota</taxon>
        <taxon>Viridiplantae</taxon>
        <taxon>Streptophyta</taxon>
        <taxon>Embryophyta</taxon>
        <taxon>Tracheophyta</taxon>
        <taxon>Spermatophyta</taxon>
        <taxon>Magnoliopsida</taxon>
        <taxon>eudicotyledons</taxon>
        <taxon>Gunneridae</taxon>
        <taxon>Pentapetalae</taxon>
        <taxon>asterids</taxon>
        <taxon>lamiids</taxon>
        <taxon>Solanales</taxon>
        <taxon>Solanaceae</taxon>
        <taxon>Solanoideae</taxon>
        <taxon>Hyoscyameae</taxon>
        <taxon>Anisodus</taxon>
    </lineage>
</organism>
<dbReference type="InterPro" id="IPR046960">
    <property type="entry name" value="PPR_At4g14850-like_plant"/>
</dbReference>
<dbReference type="PANTHER" id="PTHR47926:SF409">
    <property type="entry name" value="DYW DOMAIN-CONTAINING PROTEIN"/>
    <property type="match status" value="1"/>
</dbReference>
<proteinExistence type="predicted"/>
<evidence type="ECO:0000313" key="2">
    <source>
        <dbReference type="Proteomes" id="UP001291623"/>
    </source>
</evidence>
<dbReference type="Proteomes" id="UP001291623">
    <property type="component" value="Unassembled WGS sequence"/>
</dbReference>
<comment type="caution">
    <text evidence="1">The sequence shown here is derived from an EMBL/GenBank/DDBJ whole genome shotgun (WGS) entry which is preliminary data.</text>
</comment>